<reference evidence="2" key="1">
    <citation type="journal article" date="2016" name="Nat. Biotechnol.">
        <title>Sequencing wild and cultivated cassava and related species reveals extensive interspecific hybridization and genetic diversity.</title>
        <authorList>
            <person name="Bredeson J.V."/>
            <person name="Lyons J.B."/>
            <person name="Prochnik S.E."/>
            <person name="Wu G.A."/>
            <person name="Ha C.M."/>
            <person name="Edsinger-Gonzales E."/>
            <person name="Grimwood J."/>
            <person name="Schmutz J."/>
            <person name="Rabbi I.Y."/>
            <person name="Egesi C."/>
            <person name="Nauluvula P."/>
            <person name="Lebot V."/>
            <person name="Ndunguru J."/>
            <person name="Mkamilo G."/>
            <person name="Bart R.S."/>
            <person name="Setter T.L."/>
            <person name="Gleadow R.M."/>
            <person name="Kulakow P."/>
            <person name="Ferguson M.E."/>
            <person name="Rounsley S."/>
            <person name="Rokhsar D.S."/>
        </authorList>
    </citation>
    <scope>NUCLEOTIDE SEQUENCE [LARGE SCALE GENOMIC DNA]</scope>
    <source>
        <strain evidence="2">cv. AM560-2</strain>
    </source>
</reference>
<accession>A0ACB7HZX4</accession>
<evidence type="ECO:0000313" key="2">
    <source>
        <dbReference type="Proteomes" id="UP000091857"/>
    </source>
</evidence>
<evidence type="ECO:0000313" key="1">
    <source>
        <dbReference type="EMBL" id="KAG8657338.1"/>
    </source>
</evidence>
<keyword evidence="2" id="KW-1185">Reference proteome</keyword>
<proteinExistence type="predicted"/>
<sequence length="2176" mass="240446">MASDSPRTRIDQFFASKKRNSISPGLKHGRVEKHARIAEEGSPSAKGTLDNYLVNSQDPNHDAKLSSTACGLLARQDAVKRNLSLEINNISKEENKDLSSLAKMESQTSKGVETVKKETSHGSSNEGNIAFEGLAEGSSVSNHSAENLEIKKFANDFLSLYCSELQSTATSPSKPKLNDHKRPGGQQLVTDEGMASKKRHCISIVSHSGGETATSIKKKTENKQSASIVQAEMPFTNASGGLAASLRKCTRASNSIVDMTECCTPGSSIVRACARETPRSMRGSSMFSPGEAFWNEAIQIADCLFAEDGNPLALTVEDLIKGSCGDKSRQVLDEASSKYRQMQNGHSLHLNGTYVSISTKEVSPLPVKHLDFLFEDKNLDASSPCFSTNKANVHKSGEQSECGSANIKSPKVVKMTTYNETQTKEEIHEVQGTTSVHAVTKSEADLRNQDTHNLTSSSLVQEVGNSVANNNCGDVGTPSSFELLKDRLDLGNWLPSEVCSIYKRRGISKLYPWQVDCLNVDGVLQRRNLVYCASTSAGKSFVAEILMLRRVIITGKIALLVLPYVSICAEKAEHLESLLEPLGKHVRSYYGNQGGGTLPKDTSVAVCTIEKANSLINRLLEEGRLSEIGIIVIDELHMVGDQSRGYLLELLLTKLRYASGEGNSESSSGESSGTSSKGDPAHGLQIVGMSATMPNVAAVADWLQAALYQTDFRPVPLEEFIKVGNTIYDKKMDIVRTIPRAADLGGKDPDHIVELCNEVVQEGHSVLIFCSSRKGCESTAKHISKFLKQFTVNIQNSSDFLDISSAIDALRRCPVGLDPTLEETFPSGVAYHHAGLTVEEREIIESCYRKGLLRVLTATSTLAAGVNLPARRVIFRQPRIGRDFIDGTRYRQMAGRAGRTGIDTKGESILICKPEELKRIMGLLNESCPPLQSCLSEDKNGMTHAILEVVAGGIVQTANDIHRYVRCTLLNSTKPFRDVVKSAQDSLRWLCHRKFLEWSDDTKLYSTTPLGRAAFGSSLCPEESLIVLDDLSRAREGFVLASDLHLVYLVTPINVEVEPDWELYYERFMELSPLDKSVGNRVGVLEPFLMRMAHGAPMRTLNRPTKNMKELHGKLETRHRNSNNNVISEEQSLRVCRRFYVALILSRLVQETPVAEVCEAFKVARGMVQALQENSGRFASMVSLFCERLGWYDLEGLVAKFQNRVSFGVRAEIVELTTIPYVKGSRARSLYKAGLRTPLAIAEASISEIVRALFESTSWAAQEGSAQRRIQLGVAKKIKNGARKIVLDKAEEARAAAFSAFRSLGLSVPQFSQPSLLNASINVVEQGNTSKLSGDDTTNSFLCLEQRDHVSPVLCIEGGKNSAKVTLESGIKLMETKDVDLVAPVEVKSSDLVQQNCGFANSIMPFEKSLTLGTELDSTSNHNHNHTTSDHNPNEVVVLSVKSGQDGDGTEIHGINIHSDVHEQCSRESLCGGNMDSAWEKGPINASNTPGGFDSFLALWDTAQEFYFDLHYNKRSEVNSITPFEIHGMAICWENSPVYYVNLPKDLLWTENHRNALLDENWLEIVRHRWIRIGEIMGKREVKKFTWNLKIQIQVLKKAAVSIQSFGCMNLSKSLDLELLDSSHFLLSPINIKEGIDMCVVAWVLWPDEERSSNPNLEKEVKRRLPSEAVAAANRNGRWKNQMRRAAHNGCCRRVAQTRALCAVLWKLLVSEGLFEPLNNIEIPLVNVLAEMELCGIGVDMEGCLQARKVLGRKLRSLEKKAYELAGMTFSLYTAADIANVLYGHLKLPIPEGHGKGKLHPSTDKHCLDLLRNEHPIIQVIKEHRTLAKLLNCTLGSICSLARISMRTQKYTLHGHWLQTSTSTGRLSMEEPNLQCVEHMVEFSMGVDENGRDDDCNHYKINARDFFVPTQDNWLLLTADYSQIELRLMAHFSKDASLIELLSNPHGDVFTMMAARWTGKPEDSVASDERDQTKRLVYGILYGMGANTLAEQLNCSSEEAAEKIKSFKGSFPGVALWLLEAVGSCRRNGYVETLMGRKRFLSKIKYGNSKEKSKAQRQAVNSICQGSAADIIKIAMINIYSVIVGVDCPESSSSLATKFHMLKQRCRILLQVHDELVLETDPSVIEEAASLLQISMESAASLLVPLQVKLKVGRTWGSLKPFEVGQCKMEVLVLDS</sequence>
<comment type="caution">
    <text evidence="1">The sequence shown here is derived from an EMBL/GenBank/DDBJ whole genome shotgun (WGS) entry which is preliminary data.</text>
</comment>
<dbReference type="Proteomes" id="UP000091857">
    <property type="component" value="Chromosome 3"/>
</dbReference>
<protein>
    <submittedName>
        <fullName evidence="1">Uncharacterized protein</fullName>
    </submittedName>
</protein>
<name>A0ACB7HZX4_MANES</name>
<gene>
    <name evidence="1" type="ORF">MANES_03G066340v8</name>
</gene>
<organism evidence="1 2">
    <name type="scientific">Manihot esculenta</name>
    <name type="common">Cassava</name>
    <name type="synonym">Jatropha manihot</name>
    <dbReference type="NCBI Taxonomy" id="3983"/>
    <lineage>
        <taxon>Eukaryota</taxon>
        <taxon>Viridiplantae</taxon>
        <taxon>Streptophyta</taxon>
        <taxon>Embryophyta</taxon>
        <taxon>Tracheophyta</taxon>
        <taxon>Spermatophyta</taxon>
        <taxon>Magnoliopsida</taxon>
        <taxon>eudicotyledons</taxon>
        <taxon>Gunneridae</taxon>
        <taxon>Pentapetalae</taxon>
        <taxon>rosids</taxon>
        <taxon>fabids</taxon>
        <taxon>Malpighiales</taxon>
        <taxon>Euphorbiaceae</taxon>
        <taxon>Crotonoideae</taxon>
        <taxon>Manihoteae</taxon>
        <taxon>Manihot</taxon>
    </lineage>
</organism>
<dbReference type="EMBL" id="CM004389">
    <property type="protein sequence ID" value="KAG8657338.1"/>
    <property type="molecule type" value="Genomic_DNA"/>
</dbReference>